<evidence type="ECO:0000313" key="2">
    <source>
        <dbReference type="EMBL" id="CAE6518850.1"/>
    </source>
</evidence>
<dbReference type="Proteomes" id="UP000663853">
    <property type="component" value="Unassembled WGS sequence"/>
</dbReference>
<reference evidence="2" key="1">
    <citation type="submission" date="2021-01" db="EMBL/GenBank/DDBJ databases">
        <authorList>
            <person name="Kaushik A."/>
        </authorList>
    </citation>
    <scope>NUCLEOTIDE SEQUENCE</scope>
    <source>
        <strain evidence="2">AG6-10EEA</strain>
    </source>
</reference>
<dbReference type="EMBL" id="CAJMXA010003875">
    <property type="protein sequence ID" value="CAE6518850.1"/>
    <property type="molecule type" value="Genomic_DNA"/>
</dbReference>
<sequence>MLGLKIFAILAVCTSVVVAVPTYKDNGSCGYNSFWYGPKSVCLWNGTKDKCNPPSQQNCGKNWYWHKELKYCVPPSPAYGDAGCSDGWKWDDSKYSCVPTYSRPAPGPDQCNSSYFWWKPKSTCLPYGGNSTPAHPPNGWQCPNRWYWHSAGHCAPRAPDYGNPGCDNKYSWDNDSLCCKPKVY</sequence>
<feature type="chain" id="PRO_5034230721" description="Secreted protein" evidence="1">
    <location>
        <begin position="20"/>
        <end position="184"/>
    </location>
</feature>
<dbReference type="AlphaFoldDB" id="A0A8H3HCP6"/>
<name>A0A8H3HCP6_9AGAM</name>
<keyword evidence="1" id="KW-0732">Signal</keyword>
<gene>
    <name evidence="2" type="ORF">RDB_LOCUS143213</name>
</gene>
<evidence type="ECO:0000256" key="1">
    <source>
        <dbReference type="SAM" id="SignalP"/>
    </source>
</evidence>
<evidence type="ECO:0008006" key="4">
    <source>
        <dbReference type="Google" id="ProtNLM"/>
    </source>
</evidence>
<comment type="caution">
    <text evidence="2">The sequence shown here is derived from an EMBL/GenBank/DDBJ whole genome shotgun (WGS) entry which is preliminary data.</text>
</comment>
<organism evidence="2 3">
    <name type="scientific">Rhizoctonia solani</name>
    <dbReference type="NCBI Taxonomy" id="456999"/>
    <lineage>
        <taxon>Eukaryota</taxon>
        <taxon>Fungi</taxon>
        <taxon>Dikarya</taxon>
        <taxon>Basidiomycota</taxon>
        <taxon>Agaricomycotina</taxon>
        <taxon>Agaricomycetes</taxon>
        <taxon>Cantharellales</taxon>
        <taxon>Ceratobasidiaceae</taxon>
        <taxon>Rhizoctonia</taxon>
    </lineage>
</organism>
<accession>A0A8H3HCP6</accession>
<feature type="signal peptide" evidence="1">
    <location>
        <begin position="1"/>
        <end position="19"/>
    </location>
</feature>
<protein>
    <recommendedName>
        <fullName evidence="4">Secreted protein</fullName>
    </recommendedName>
</protein>
<evidence type="ECO:0000313" key="3">
    <source>
        <dbReference type="Proteomes" id="UP000663853"/>
    </source>
</evidence>
<proteinExistence type="predicted"/>